<reference evidence="1" key="1">
    <citation type="journal article" date="2023" name="G3 (Bethesda)">
        <title>Whole genome assemblies of Zophobas morio and Tenebrio molitor.</title>
        <authorList>
            <person name="Kaur S."/>
            <person name="Stinson S.A."/>
            <person name="diCenzo G.C."/>
        </authorList>
    </citation>
    <scope>NUCLEOTIDE SEQUENCE</scope>
    <source>
        <strain evidence="1">QUZm001</strain>
    </source>
</reference>
<proteinExistence type="predicted"/>
<protein>
    <submittedName>
        <fullName evidence="1">Uncharacterized protein</fullName>
    </submittedName>
</protein>
<sequence>MSTENSLHFYKMIKIAVFEFEADSGPRDLRNLAAFTKAGTIPPQNPKNPPEFLLLPYPKADHKRKSSNDHHNHYNDLARSRPYNYICIGPLE</sequence>
<accession>A0AA38MHW0</accession>
<comment type="caution">
    <text evidence="1">The sequence shown here is derived from an EMBL/GenBank/DDBJ whole genome shotgun (WGS) entry which is preliminary data.</text>
</comment>
<dbReference type="Proteomes" id="UP001168821">
    <property type="component" value="Unassembled WGS sequence"/>
</dbReference>
<name>A0AA38MHW0_9CUCU</name>
<organism evidence="1 2">
    <name type="scientific">Zophobas morio</name>
    <dbReference type="NCBI Taxonomy" id="2755281"/>
    <lineage>
        <taxon>Eukaryota</taxon>
        <taxon>Metazoa</taxon>
        <taxon>Ecdysozoa</taxon>
        <taxon>Arthropoda</taxon>
        <taxon>Hexapoda</taxon>
        <taxon>Insecta</taxon>
        <taxon>Pterygota</taxon>
        <taxon>Neoptera</taxon>
        <taxon>Endopterygota</taxon>
        <taxon>Coleoptera</taxon>
        <taxon>Polyphaga</taxon>
        <taxon>Cucujiformia</taxon>
        <taxon>Tenebrionidae</taxon>
        <taxon>Zophobas</taxon>
    </lineage>
</organism>
<dbReference type="AlphaFoldDB" id="A0AA38MHW0"/>
<gene>
    <name evidence="1" type="ORF">Zmor_015872</name>
</gene>
<dbReference type="EMBL" id="JALNTZ010000004">
    <property type="protein sequence ID" value="KAJ3656827.1"/>
    <property type="molecule type" value="Genomic_DNA"/>
</dbReference>
<evidence type="ECO:0000313" key="2">
    <source>
        <dbReference type="Proteomes" id="UP001168821"/>
    </source>
</evidence>
<keyword evidence="2" id="KW-1185">Reference proteome</keyword>
<evidence type="ECO:0000313" key="1">
    <source>
        <dbReference type="EMBL" id="KAJ3656827.1"/>
    </source>
</evidence>